<sequence>MLTVRRLLASRGLVTIAGALVTAIVALAGYVVLARPLAPEEHYCALMPDAIGLYPGTHVKLRGVVVGSVTAVRLDTGSVRVDFDIDADHRLHGDVAAATVATTLAADRDLAVLPGHSTETPWDPDRCVTRTLTPKSISETLRAANELMLELNSPDDPDLVGRTLRQLREATAGTGGQADALLTQLASGALSSDATVVRLGALIDSLGSLSAATAANWAEYKQVLTRFPAVFDQINNEIFAELAELVDSLRVILPWANDITREYGGAILGGLDAVVPYIRLLASHAGTLERIVDAVPVLVGAFTRMAGPDGQPMLTWTPPRVHLPQHVGAAVCAAVDALEPGRCSAADAVAAIDLATFVFGMTGGR</sequence>
<dbReference type="RefSeq" id="WP_039819319.1">
    <property type="nucleotide sequence ID" value="NZ_UGRY01000003.1"/>
</dbReference>
<keyword evidence="4" id="KW-1185">Reference proteome</keyword>
<proteinExistence type="predicted"/>
<evidence type="ECO:0000313" key="4">
    <source>
        <dbReference type="Proteomes" id="UP000255467"/>
    </source>
</evidence>
<dbReference type="PANTHER" id="PTHR33371">
    <property type="entry name" value="INTERMEMBRANE PHOSPHOLIPID TRANSPORT SYSTEM BINDING PROTEIN MLAD-RELATED"/>
    <property type="match status" value="1"/>
</dbReference>
<accession>A0A379JHF9</accession>
<feature type="transmembrane region" description="Helical" evidence="1">
    <location>
        <begin position="12"/>
        <end position="33"/>
    </location>
</feature>
<dbReference type="InterPro" id="IPR052336">
    <property type="entry name" value="MlaD_Phospholipid_Transporter"/>
</dbReference>
<gene>
    <name evidence="3" type="ORF">NCTC1934_05022</name>
</gene>
<name>A0A379JHF9_9NOCA</name>
<keyword evidence="1" id="KW-0812">Transmembrane</keyword>
<dbReference type="EMBL" id="UGRY01000003">
    <property type="protein sequence ID" value="SUD47701.1"/>
    <property type="molecule type" value="Genomic_DNA"/>
</dbReference>
<dbReference type="InterPro" id="IPR003399">
    <property type="entry name" value="Mce/MlaD"/>
</dbReference>
<dbReference type="Proteomes" id="UP000255467">
    <property type="component" value="Unassembled WGS sequence"/>
</dbReference>
<dbReference type="OrthoDB" id="4608030at2"/>
<keyword evidence="1" id="KW-0472">Membrane</keyword>
<protein>
    <submittedName>
        <fullName evidence="3">Virulence factor Mce family protein</fullName>
    </submittedName>
</protein>
<dbReference type="Pfam" id="PF02470">
    <property type="entry name" value="MlaD"/>
    <property type="match status" value="1"/>
</dbReference>
<reference evidence="3 4" key="1">
    <citation type="submission" date="2018-06" db="EMBL/GenBank/DDBJ databases">
        <authorList>
            <consortium name="Pathogen Informatics"/>
            <person name="Doyle S."/>
        </authorList>
    </citation>
    <scope>NUCLEOTIDE SEQUENCE [LARGE SCALE GENOMIC DNA]</scope>
    <source>
        <strain evidence="3 4">NCTC1934</strain>
    </source>
</reference>
<evidence type="ECO:0000259" key="2">
    <source>
        <dbReference type="Pfam" id="PF02470"/>
    </source>
</evidence>
<organism evidence="3 4">
    <name type="scientific">Nocardia otitidiscaviarum</name>
    <dbReference type="NCBI Taxonomy" id="1823"/>
    <lineage>
        <taxon>Bacteria</taxon>
        <taxon>Bacillati</taxon>
        <taxon>Actinomycetota</taxon>
        <taxon>Actinomycetes</taxon>
        <taxon>Mycobacteriales</taxon>
        <taxon>Nocardiaceae</taxon>
        <taxon>Nocardia</taxon>
    </lineage>
</organism>
<feature type="domain" description="Mce/MlaD" evidence="2">
    <location>
        <begin position="42"/>
        <end position="115"/>
    </location>
</feature>
<evidence type="ECO:0000313" key="3">
    <source>
        <dbReference type="EMBL" id="SUD47701.1"/>
    </source>
</evidence>
<evidence type="ECO:0000256" key="1">
    <source>
        <dbReference type="SAM" id="Phobius"/>
    </source>
</evidence>
<keyword evidence="1" id="KW-1133">Transmembrane helix</keyword>
<dbReference type="AlphaFoldDB" id="A0A379JHF9"/>
<dbReference type="PANTHER" id="PTHR33371:SF4">
    <property type="entry name" value="INTERMEMBRANE PHOSPHOLIPID TRANSPORT SYSTEM BINDING PROTEIN MLAD"/>
    <property type="match status" value="1"/>
</dbReference>
<dbReference type="STRING" id="1406858.GCA_000710895_02001"/>